<dbReference type="PANTHER" id="PTHR12918">
    <property type="entry name" value="CYSTEINE DIOXYGENASE"/>
    <property type="match status" value="1"/>
</dbReference>
<evidence type="ECO:0000256" key="2">
    <source>
        <dbReference type="ARBA" id="ARBA00022723"/>
    </source>
</evidence>
<dbReference type="InterPro" id="IPR010300">
    <property type="entry name" value="CDO_1"/>
</dbReference>
<dbReference type="Proteomes" id="UP000433577">
    <property type="component" value="Chromosome 2"/>
</dbReference>
<keyword evidence="5 6" id="KW-0408">Iron</keyword>
<dbReference type="KEGG" id="pacs:FAZ98_16250"/>
<dbReference type="GO" id="GO:0008198">
    <property type="term" value="F:ferrous iron binding"/>
    <property type="evidence" value="ECO:0007669"/>
    <property type="project" value="TreeGrafter"/>
</dbReference>
<comment type="similarity">
    <text evidence="1">Belongs to the cysteine dioxygenase family.</text>
</comment>
<dbReference type="PANTHER" id="PTHR12918:SF1">
    <property type="entry name" value="CYSTEINE DIOXYGENASE TYPE 1"/>
    <property type="match status" value="1"/>
</dbReference>
<proteinExistence type="inferred from homology"/>
<accession>A0A7Z2GKY1</accession>
<keyword evidence="3 7" id="KW-0223">Dioxygenase</keyword>
<evidence type="ECO:0000313" key="8">
    <source>
        <dbReference type="Proteomes" id="UP000433577"/>
    </source>
</evidence>
<dbReference type="SUPFAM" id="SSF51182">
    <property type="entry name" value="RmlC-like cupins"/>
    <property type="match status" value="1"/>
</dbReference>
<dbReference type="Pfam" id="PF05995">
    <property type="entry name" value="CDO_I"/>
    <property type="match status" value="1"/>
</dbReference>
<evidence type="ECO:0000313" key="7">
    <source>
        <dbReference type="EMBL" id="QGZ63349.1"/>
    </source>
</evidence>
<reference evidence="7 8" key="1">
    <citation type="submission" date="2019-12" db="EMBL/GenBank/DDBJ databases">
        <title>Paraburkholderia acidiphila 7Q-K02 sp. nov and Paraburkholderia acidisoli DHF22 sp. nov., two strains isolated from forest soil.</title>
        <authorList>
            <person name="Gao Z."/>
            <person name="Qiu L."/>
        </authorList>
    </citation>
    <scope>NUCLEOTIDE SEQUENCE [LARGE SCALE GENOMIC DNA]</scope>
    <source>
        <strain evidence="7 8">DHF22</strain>
    </source>
</reference>
<feature type="binding site" evidence="6">
    <location>
        <position position="91"/>
    </location>
    <ligand>
        <name>Fe cation</name>
        <dbReference type="ChEBI" id="CHEBI:24875"/>
        <note>catalytic</note>
    </ligand>
</feature>
<sequence length="188" mass="20391">MTSHEGGRLNAFVQAVTAELDRPGNDEAVLLAAVARHMGTLVSVDDWLDAPFAQPDPHRYRQYLLHADPRARFSVVSFVWGPGQATPVHDHTVWGVIGMLRGAEIGQHYAPGRDRRLTARGAAHRLEPGEVTCVSPSVGDIHAVRNAFGDRVSISIHAYGGDIGRIARHVYAPDGTTKPFVSGYSPLQ</sequence>
<feature type="binding site" evidence="6">
    <location>
        <position position="142"/>
    </location>
    <ligand>
        <name>Fe cation</name>
        <dbReference type="ChEBI" id="CHEBI:24875"/>
        <note>catalytic</note>
    </ligand>
</feature>
<evidence type="ECO:0000256" key="4">
    <source>
        <dbReference type="ARBA" id="ARBA00023002"/>
    </source>
</evidence>
<dbReference type="Gene3D" id="2.60.120.10">
    <property type="entry name" value="Jelly Rolls"/>
    <property type="match status" value="1"/>
</dbReference>
<organism evidence="7 8">
    <name type="scientific">Paraburkholderia acidisoli</name>
    <dbReference type="NCBI Taxonomy" id="2571748"/>
    <lineage>
        <taxon>Bacteria</taxon>
        <taxon>Pseudomonadati</taxon>
        <taxon>Pseudomonadota</taxon>
        <taxon>Betaproteobacteria</taxon>
        <taxon>Burkholderiales</taxon>
        <taxon>Burkholderiaceae</taxon>
        <taxon>Paraburkholderia</taxon>
    </lineage>
</organism>
<keyword evidence="2 6" id="KW-0479">Metal-binding</keyword>
<dbReference type="GO" id="GO:0016702">
    <property type="term" value="F:oxidoreductase activity, acting on single donors with incorporation of molecular oxygen, incorporation of two atoms of oxygen"/>
    <property type="evidence" value="ECO:0007669"/>
    <property type="project" value="InterPro"/>
</dbReference>
<dbReference type="CDD" id="cd10548">
    <property type="entry name" value="cupin_CDO"/>
    <property type="match status" value="1"/>
</dbReference>
<evidence type="ECO:0000256" key="1">
    <source>
        <dbReference type="ARBA" id="ARBA00006622"/>
    </source>
</evidence>
<dbReference type="InterPro" id="IPR014710">
    <property type="entry name" value="RmlC-like_jellyroll"/>
</dbReference>
<protein>
    <submittedName>
        <fullName evidence="7">Cysteine dioxygenase</fullName>
    </submittedName>
</protein>
<dbReference type="RefSeq" id="WP_158952342.1">
    <property type="nucleotide sequence ID" value="NZ_CP046914.1"/>
</dbReference>
<evidence type="ECO:0000256" key="5">
    <source>
        <dbReference type="ARBA" id="ARBA00023004"/>
    </source>
</evidence>
<name>A0A7Z2GKY1_9BURK</name>
<dbReference type="EMBL" id="CP046914">
    <property type="protein sequence ID" value="QGZ63349.1"/>
    <property type="molecule type" value="Genomic_DNA"/>
</dbReference>
<keyword evidence="4" id="KW-0560">Oxidoreductase</keyword>
<dbReference type="InterPro" id="IPR011051">
    <property type="entry name" value="RmlC_Cupin_sf"/>
</dbReference>
<feature type="binding site" evidence="6">
    <location>
        <position position="89"/>
    </location>
    <ligand>
        <name>Fe cation</name>
        <dbReference type="ChEBI" id="CHEBI:24875"/>
        <note>catalytic</note>
    </ligand>
</feature>
<dbReference type="OrthoDB" id="7059163at2"/>
<evidence type="ECO:0000256" key="6">
    <source>
        <dbReference type="PIRSR" id="PIRSR610300-51"/>
    </source>
</evidence>
<gene>
    <name evidence="7" type="ORF">FAZ98_16250</name>
</gene>
<keyword evidence="8" id="KW-1185">Reference proteome</keyword>
<evidence type="ECO:0000256" key="3">
    <source>
        <dbReference type="ARBA" id="ARBA00022964"/>
    </source>
</evidence>
<dbReference type="AlphaFoldDB" id="A0A7Z2GKY1"/>